<evidence type="ECO:0000313" key="5">
    <source>
        <dbReference type="Proteomes" id="UP001321760"/>
    </source>
</evidence>
<protein>
    <recommendedName>
        <fullName evidence="3">C2H2-type domain-containing protein</fullName>
    </recommendedName>
</protein>
<feature type="region of interest" description="Disordered" evidence="2">
    <location>
        <begin position="627"/>
        <end position="666"/>
    </location>
</feature>
<evidence type="ECO:0000259" key="3">
    <source>
        <dbReference type="PROSITE" id="PS50157"/>
    </source>
</evidence>
<dbReference type="GO" id="GO:0008270">
    <property type="term" value="F:zinc ion binding"/>
    <property type="evidence" value="ECO:0007669"/>
    <property type="project" value="UniProtKB-KW"/>
</dbReference>
<dbReference type="Proteomes" id="UP001321760">
    <property type="component" value="Unassembled WGS sequence"/>
</dbReference>
<sequence length="987" mass="109471">MVGGPQEYPSTIGETADAAAEEVVVGWEPGSIKPGLSVRTATERLSGLRDKNVGVHPSNSQRSRDSAFSWLSDSTRLSRTESIFSVVTPRLSRSPCRQSSIDSEPVSAISPGDPEQLKDDPANRYFCTFCDQSFGVEADWRAHEESSHGDSKSYCCRDCGACYALLTSLSAHLQQAHGADSLPAHTSIPEPSGAVRTWGCGFCPTALYTHPAYLDHIAKHFDDEKERVHWHHASVIKALLHQTGLRDSWERLVEEHEAAQGMRLRFSWDSRTGLILQSILERFSMGKDDPREFAGFAYHTAQVKIEANASGRYTTDGRVSLVRPTPVLNDHLPANIPIAAQQDPARSSSGITPRNSAPARAATEASISFSSRNAKKSTQTTEKVKVMVKIEETAADQSSPAPNPAPQRSLLGVARDSPKQGLLRRVGSDWNLGPSRSGPEPDKADKEELPRSRSALAMRPARPSVNITTNDHGTSASASLLPTPSELTPDSHTVCEEWLSVTKPKSTKSAQSRRSPSGSSIGKSSHTIDQRYIDHSPTDERSDDTLSEPDLWFNLHGKSESTRALAHALHQTLDGLMRHLWTSYNRDWDALIHNCVGEQTGGHNQGGDFTSRGLAQASTSYCTPNRGLVPNIRRQFPDERDDDDDVEGYRPPSSQSKHSTSAPKRYACPFRKHDPATYNIHDHDICALRSWESVSRMKEHLYRKHCKVHCQRCKQVFRKQSELAAHAMRPESCRLREGNGPADISAQQELQLKSKKYASRYQSEEEKWREVYRLLFPGEHIPSPSDTRPDPELAPDIRPPSAESQNAFTFQHFLVSEMPQIFRQTAESHCGRRIDDHDHLTMESVNFIMTEAINKAFQEWEARGNPVPRHVTPLSLVQDSSIQPSPNMPFATPDPIQPDMGQPDLGQPDMGQFGPQSLLVSDFQPHPPPQAYSGWGPGDQLNLFNLEPVPQMPPTGDPGFVGSFPLDETSFHLDPFQPGPNYNGPWM</sequence>
<dbReference type="InterPro" id="IPR036236">
    <property type="entry name" value="Znf_C2H2_sf"/>
</dbReference>
<accession>A0AAV9GVC6</accession>
<reference evidence="4" key="2">
    <citation type="submission" date="2023-05" db="EMBL/GenBank/DDBJ databases">
        <authorList>
            <consortium name="Lawrence Berkeley National Laboratory"/>
            <person name="Steindorff A."/>
            <person name="Hensen N."/>
            <person name="Bonometti L."/>
            <person name="Westerberg I."/>
            <person name="Brannstrom I.O."/>
            <person name="Guillou S."/>
            <person name="Cros-Aarteil S."/>
            <person name="Calhoun S."/>
            <person name="Haridas S."/>
            <person name="Kuo A."/>
            <person name="Mondo S."/>
            <person name="Pangilinan J."/>
            <person name="Riley R."/>
            <person name="Labutti K."/>
            <person name="Andreopoulos B."/>
            <person name="Lipzen A."/>
            <person name="Chen C."/>
            <person name="Yanf M."/>
            <person name="Daum C."/>
            <person name="Ng V."/>
            <person name="Clum A."/>
            <person name="Ohm R."/>
            <person name="Martin F."/>
            <person name="Silar P."/>
            <person name="Natvig D."/>
            <person name="Lalanne C."/>
            <person name="Gautier V."/>
            <person name="Ament-Velasquez S.L."/>
            <person name="Kruys A."/>
            <person name="Hutchinson M.I."/>
            <person name="Powell A.J."/>
            <person name="Barry K."/>
            <person name="Miller A.N."/>
            <person name="Grigoriev I.V."/>
            <person name="Debuchy R."/>
            <person name="Gladieux P."/>
            <person name="Thoren M.H."/>
            <person name="Johannesson H."/>
        </authorList>
    </citation>
    <scope>NUCLEOTIDE SEQUENCE</scope>
    <source>
        <strain evidence="4">PSN243</strain>
    </source>
</reference>
<dbReference type="PROSITE" id="PS00028">
    <property type="entry name" value="ZINC_FINGER_C2H2_1"/>
    <property type="match status" value="2"/>
</dbReference>
<dbReference type="AlphaFoldDB" id="A0AAV9GVC6"/>
<dbReference type="PROSITE" id="PS50157">
    <property type="entry name" value="ZINC_FINGER_C2H2_2"/>
    <property type="match status" value="2"/>
</dbReference>
<name>A0AAV9GVC6_9PEZI</name>
<feature type="compositionally biased region" description="Low complexity" evidence="2">
    <location>
        <begin position="508"/>
        <end position="525"/>
    </location>
</feature>
<evidence type="ECO:0000256" key="1">
    <source>
        <dbReference type="PROSITE-ProRule" id="PRU00042"/>
    </source>
</evidence>
<dbReference type="SUPFAM" id="SSF57667">
    <property type="entry name" value="beta-beta-alpha zinc fingers"/>
    <property type="match status" value="1"/>
</dbReference>
<feature type="domain" description="C2H2-type" evidence="3">
    <location>
        <begin position="154"/>
        <end position="182"/>
    </location>
</feature>
<keyword evidence="5" id="KW-1185">Reference proteome</keyword>
<keyword evidence="1" id="KW-0863">Zinc-finger</keyword>
<organism evidence="4 5">
    <name type="scientific">Podospora aff. communis PSN243</name>
    <dbReference type="NCBI Taxonomy" id="3040156"/>
    <lineage>
        <taxon>Eukaryota</taxon>
        <taxon>Fungi</taxon>
        <taxon>Dikarya</taxon>
        <taxon>Ascomycota</taxon>
        <taxon>Pezizomycotina</taxon>
        <taxon>Sordariomycetes</taxon>
        <taxon>Sordariomycetidae</taxon>
        <taxon>Sordariales</taxon>
        <taxon>Podosporaceae</taxon>
        <taxon>Podospora</taxon>
    </lineage>
</organism>
<dbReference type="InterPro" id="IPR013087">
    <property type="entry name" value="Znf_C2H2_type"/>
</dbReference>
<feature type="compositionally biased region" description="Polar residues" evidence="2">
    <location>
        <begin position="465"/>
        <end position="491"/>
    </location>
</feature>
<feature type="compositionally biased region" description="Polar residues" evidence="2">
    <location>
        <begin position="344"/>
        <end position="355"/>
    </location>
</feature>
<evidence type="ECO:0000256" key="2">
    <source>
        <dbReference type="SAM" id="MobiDB-lite"/>
    </source>
</evidence>
<evidence type="ECO:0000313" key="4">
    <source>
        <dbReference type="EMBL" id="KAK4452022.1"/>
    </source>
</evidence>
<dbReference type="PANTHER" id="PTHR38166">
    <property type="entry name" value="C2H2-TYPE DOMAIN-CONTAINING PROTEIN-RELATED"/>
    <property type="match status" value="1"/>
</dbReference>
<gene>
    <name evidence="4" type="ORF">QBC34DRAFT_38242</name>
</gene>
<dbReference type="PANTHER" id="PTHR38166:SF1">
    <property type="entry name" value="C2H2-TYPE DOMAIN-CONTAINING PROTEIN"/>
    <property type="match status" value="1"/>
</dbReference>
<feature type="compositionally biased region" description="Basic and acidic residues" evidence="2">
    <location>
        <begin position="439"/>
        <end position="451"/>
    </location>
</feature>
<comment type="caution">
    <text evidence="4">The sequence shown here is derived from an EMBL/GenBank/DDBJ whole genome shotgun (WGS) entry which is preliminary data.</text>
</comment>
<feature type="compositionally biased region" description="Polar residues" evidence="2">
    <location>
        <begin position="365"/>
        <end position="381"/>
    </location>
</feature>
<feature type="region of interest" description="Disordered" evidence="2">
    <location>
        <begin position="94"/>
        <end position="116"/>
    </location>
</feature>
<keyword evidence="1" id="KW-0862">Zinc</keyword>
<keyword evidence="1" id="KW-0479">Metal-binding</keyword>
<feature type="domain" description="C2H2-type" evidence="3">
    <location>
        <begin position="125"/>
        <end position="153"/>
    </location>
</feature>
<feature type="compositionally biased region" description="Basic and acidic residues" evidence="2">
    <location>
        <begin position="382"/>
        <end position="392"/>
    </location>
</feature>
<feature type="compositionally biased region" description="Polar residues" evidence="2">
    <location>
        <begin position="652"/>
        <end position="662"/>
    </location>
</feature>
<feature type="compositionally biased region" description="Basic and acidic residues" evidence="2">
    <location>
        <begin position="526"/>
        <end position="544"/>
    </location>
</feature>
<reference evidence="4" key="1">
    <citation type="journal article" date="2023" name="Mol. Phylogenet. Evol.">
        <title>Genome-scale phylogeny and comparative genomics of the fungal order Sordariales.</title>
        <authorList>
            <person name="Hensen N."/>
            <person name="Bonometti L."/>
            <person name="Westerberg I."/>
            <person name="Brannstrom I.O."/>
            <person name="Guillou S."/>
            <person name="Cros-Aarteil S."/>
            <person name="Calhoun S."/>
            <person name="Haridas S."/>
            <person name="Kuo A."/>
            <person name="Mondo S."/>
            <person name="Pangilinan J."/>
            <person name="Riley R."/>
            <person name="LaButti K."/>
            <person name="Andreopoulos B."/>
            <person name="Lipzen A."/>
            <person name="Chen C."/>
            <person name="Yan M."/>
            <person name="Daum C."/>
            <person name="Ng V."/>
            <person name="Clum A."/>
            <person name="Steindorff A."/>
            <person name="Ohm R.A."/>
            <person name="Martin F."/>
            <person name="Silar P."/>
            <person name="Natvig D.O."/>
            <person name="Lalanne C."/>
            <person name="Gautier V."/>
            <person name="Ament-Velasquez S.L."/>
            <person name="Kruys A."/>
            <person name="Hutchinson M.I."/>
            <person name="Powell A.J."/>
            <person name="Barry K."/>
            <person name="Miller A.N."/>
            <person name="Grigoriev I.V."/>
            <person name="Debuchy R."/>
            <person name="Gladieux P."/>
            <person name="Hiltunen Thoren M."/>
            <person name="Johannesson H."/>
        </authorList>
    </citation>
    <scope>NUCLEOTIDE SEQUENCE</scope>
    <source>
        <strain evidence="4">PSN243</strain>
    </source>
</reference>
<dbReference type="SMART" id="SM00355">
    <property type="entry name" value="ZnF_C2H2"/>
    <property type="match status" value="4"/>
</dbReference>
<dbReference type="Gene3D" id="3.30.160.60">
    <property type="entry name" value="Classic Zinc Finger"/>
    <property type="match status" value="1"/>
</dbReference>
<feature type="region of interest" description="Disordered" evidence="2">
    <location>
        <begin position="779"/>
        <end position="802"/>
    </location>
</feature>
<proteinExistence type="predicted"/>
<dbReference type="EMBL" id="MU865925">
    <property type="protein sequence ID" value="KAK4452022.1"/>
    <property type="molecule type" value="Genomic_DNA"/>
</dbReference>
<feature type="region of interest" description="Disordered" evidence="2">
    <location>
        <begin position="340"/>
        <end position="545"/>
    </location>
</feature>